<evidence type="ECO:0000256" key="6">
    <source>
        <dbReference type="ARBA" id="ARBA00023157"/>
    </source>
</evidence>
<keyword evidence="5" id="KW-0274">FAD</keyword>
<dbReference type="InterPro" id="IPR016166">
    <property type="entry name" value="FAD-bd_PCMH"/>
</dbReference>
<evidence type="ECO:0000256" key="4">
    <source>
        <dbReference type="ARBA" id="ARBA00022729"/>
    </source>
</evidence>
<comment type="cofactor">
    <cofactor evidence="1">
        <name>FAD</name>
        <dbReference type="ChEBI" id="CHEBI:57692"/>
    </cofactor>
</comment>
<dbReference type="InterPro" id="IPR006094">
    <property type="entry name" value="Oxid_FAD_bind_N"/>
</dbReference>
<dbReference type="InterPro" id="IPR036318">
    <property type="entry name" value="FAD-bd_PCMH-like_sf"/>
</dbReference>
<dbReference type="GO" id="GO:1901696">
    <property type="term" value="P:cannabinoid biosynthetic process"/>
    <property type="evidence" value="ECO:0007669"/>
    <property type="project" value="UniProtKB-ARBA"/>
</dbReference>
<feature type="chain" id="PRO_5042898283" description="FAD-binding PCMH-type domain-containing protein" evidence="8">
    <location>
        <begin position="21"/>
        <end position="527"/>
    </location>
</feature>
<comment type="caution">
    <text evidence="10">The sequence shown here is derived from an EMBL/GenBank/DDBJ whole genome shotgun (WGS) entry which is preliminary data.</text>
</comment>
<evidence type="ECO:0000313" key="10">
    <source>
        <dbReference type="EMBL" id="KAK7368945.1"/>
    </source>
</evidence>
<dbReference type="Pfam" id="PF08031">
    <property type="entry name" value="BBE"/>
    <property type="match status" value="1"/>
</dbReference>
<evidence type="ECO:0000313" key="11">
    <source>
        <dbReference type="Proteomes" id="UP001374584"/>
    </source>
</evidence>
<organism evidence="10 11">
    <name type="scientific">Phaseolus coccineus</name>
    <name type="common">Scarlet runner bean</name>
    <name type="synonym">Phaseolus multiflorus</name>
    <dbReference type="NCBI Taxonomy" id="3886"/>
    <lineage>
        <taxon>Eukaryota</taxon>
        <taxon>Viridiplantae</taxon>
        <taxon>Streptophyta</taxon>
        <taxon>Embryophyta</taxon>
        <taxon>Tracheophyta</taxon>
        <taxon>Spermatophyta</taxon>
        <taxon>Magnoliopsida</taxon>
        <taxon>eudicotyledons</taxon>
        <taxon>Gunneridae</taxon>
        <taxon>Pentapetalae</taxon>
        <taxon>rosids</taxon>
        <taxon>fabids</taxon>
        <taxon>Fabales</taxon>
        <taxon>Fabaceae</taxon>
        <taxon>Papilionoideae</taxon>
        <taxon>50 kb inversion clade</taxon>
        <taxon>NPAAA clade</taxon>
        <taxon>indigoferoid/millettioid clade</taxon>
        <taxon>Phaseoleae</taxon>
        <taxon>Phaseolus</taxon>
    </lineage>
</organism>
<evidence type="ECO:0000256" key="7">
    <source>
        <dbReference type="ARBA" id="ARBA00023180"/>
    </source>
</evidence>
<dbReference type="GO" id="GO:0016491">
    <property type="term" value="F:oxidoreductase activity"/>
    <property type="evidence" value="ECO:0007669"/>
    <property type="project" value="InterPro"/>
</dbReference>
<dbReference type="InterPro" id="IPR016169">
    <property type="entry name" value="FAD-bd_PCMH_sub2"/>
</dbReference>
<reference evidence="10 11" key="1">
    <citation type="submission" date="2024-01" db="EMBL/GenBank/DDBJ databases">
        <title>The genomes of 5 underutilized Papilionoideae crops provide insights into root nodulation and disease resistanc.</title>
        <authorList>
            <person name="Jiang F."/>
        </authorList>
    </citation>
    <scope>NUCLEOTIDE SEQUENCE [LARGE SCALE GENOMIC DNA]</scope>
    <source>
        <strain evidence="10">JINMINGXINNONG_FW02</strain>
        <tissue evidence="10">Leaves</tissue>
    </source>
</reference>
<evidence type="ECO:0000256" key="3">
    <source>
        <dbReference type="ARBA" id="ARBA00022630"/>
    </source>
</evidence>
<dbReference type="InterPro" id="IPR012951">
    <property type="entry name" value="BBE"/>
</dbReference>
<protein>
    <recommendedName>
        <fullName evidence="9">FAD-binding PCMH-type domain-containing protein</fullName>
    </recommendedName>
</protein>
<evidence type="ECO:0000256" key="8">
    <source>
        <dbReference type="SAM" id="SignalP"/>
    </source>
</evidence>
<dbReference type="EMBL" id="JAYMYR010000004">
    <property type="protein sequence ID" value="KAK7368945.1"/>
    <property type="molecule type" value="Genomic_DNA"/>
</dbReference>
<evidence type="ECO:0000256" key="2">
    <source>
        <dbReference type="ARBA" id="ARBA00005466"/>
    </source>
</evidence>
<dbReference type="Gene3D" id="3.30.465.10">
    <property type="match status" value="1"/>
</dbReference>
<dbReference type="SUPFAM" id="SSF56176">
    <property type="entry name" value="FAD-binding/transporter-associated domain-like"/>
    <property type="match status" value="1"/>
</dbReference>
<dbReference type="PROSITE" id="PS51387">
    <property type="entry name" value="FAD_PCMH"/>
    <property type="match status" value="1"/>
</dbReference>
<keyword evidence="3" id="KW-0285">Flavoprotein</keyword>
<sequence length="527" mass="59171">MGLFSLFITSLTIVLSVSQGKSEYQSPNIKQFLDCLSNYSNAIIPQAIYTPKNASYTSILNLHVHNKRYKTQSTPKPLAIITAQSEIHVQTTVTCARSNNIQVRIRSGGHDYEGLSYVSDVPYVILDMFPLQSVDVDIESGTAWVQAGATVGQLYYQIAKKSNVHAFPSGVCFTLGTGGHFSGGGYGNLMRKYGLSVDNIIDAKLVNANGVIQDRKSMGEDLFWAIRGGGGASFGVIVAWRIQLVPVPPQVTVFNIKKSVKEDATDVAYKWQLVAPKLDRDLFIRVEPDVVNGTVIVSFIGQFLGPIERLVPLVNKAFPELGLKQSDCIEMPWVNSTLFWYNVPNGTPIEALLPTSQEPPAVYFKSKSDYVKSPIPKTALKDIWDLMTKYNNIWMQWNPYGGRMEEISPSATPFPHREGNLFLIQYFVFWTEDGVEANNRYMNYSRSFYEFMTPFVSRSPREAFMNYRDIDVGAKHPSNSKSLEEASIYGTKFFKKNFDRLVRVKTSVDPSNFFTHEQSIPPTSGYF</sequence>
<feature type="signal peptide" evidence="8">
    <location>
        <begin position="1"/>
        <end position="20"/>
    </location>
</feature>
<dbReference type="GO" id="GO:0071949">
    <property type="term" value="F:FAD binding"/>
    <property type="evidence" value="ECO:0007669"/>
    <property type="project" value="InterPro"/>
</dbReference>
<proteinExistence type="inferred from homology"/>
<evidence type="ECO:0000256" key="1">
    <source>
        <dbReference type="ARBA" id="ARBA00001974"/>
    </source>
</evidence>
<dbReference type="Gene3D" id="3.30.43.10">
    <property type="entry name" value="Uridine Diphospho-n-acetylenolpyruvylglucosamine Reductase, domain 2"/>
    <property type="match status" value="1"/>
</dbReference>
<keyword evidence="4 8" id="KW-0732">Signal</keyword>
<dbReference type="Pfam" id="PF01565">
    <property type="entry name" value="FAD_binding_4"/>
    <property type="match status" value="1"/>
</dbReference>
<accession>A0AAN9RAY1</accession>
<dbReference type="InterPro" id="IPR016167">
    <property type="entry name" value="FAD-bd_PCMH_sub1"/>
</dbReference>
<dbReference type="Gene3D" id="3.40.462.20">
    <property type="match status" value="1"/>
</dbReference>
<keyword evidence="7" id="KW-0325">Glycoprotein</keyword>
<dbReference type="Proteomes" id="UP001374584">
    <property type="component" value="Unassembled WGS sequence"/>
</dbReference>
<keyword evidence="6" id="KW-1015">Disulfide bond</keyword>
<evidence type="ECO:0000256" key="5">
    <source>
        <dbReference type="ARBA" id="ARBA00022827"/>
    </source>
</evidence>
<comment type="similarity">
    <text evidence="2">Belongs to the oxygen-dependent FAD-linked oxidoreductase family.</text>
</comment>
<dbReference type="FunFam" id="3.30.43.10:FF:000004">
    <property type="entry name" value="Berberine bridge enzyme-like 15"/>
    <property type="match status" value="1"/>
</dbReference>
<dbReference type="AlphaFoldDB" id="A0AAN9RAY1"/>
<keyword evidence="11" id="KW-1185">Reference proteome</keyword>
<evidence type="ECO:0000259" key="9">
    <source>
        <dbReference type="PROSITE" id="PS51387"/>
    </source>
</evidence>
<gene>
    <name evidence="10" type="ORF">VNO80_10978</name>
</gene>
<feature type="domain" description="FAD-binding PCMH-type" evidence="9">
    <location>
        <begin position="73"/>
        <end position="247"/>
    </location>
</feature>
<dbReference type="PANTHER" id="PTHR32448">
    <property type="entry name" value="OS08G0158400 PROTEIN"/>
    <property type="match status" value="1"/>
</dbReference>
<name>A0AAN9RAY1_PHACN</name>